<organism evidence="3 4">
    <name type="scientific">Emericellopsis atlantica</name>
    <dbReference type="NCBI Taxonomy" id="2614577"/>
    <lineage>
        <taxon>Eukaryota</taxon>
        <taxon>Fungi</taxon>
        <taxon>Dikarya</taxon>
        <taxon>Ascomycota</taxon>
        <taxon>Pezizomycotina</taxon>
        <taxon>Sordariomycetes</taxon>
        <taxon>Hypocreomycetidae</taxon>
        <taxon>Hypocreales</taxon>
        <taxon>Bionectriaceae</taxon>
        <taxon>Emericellopsis</taxon>
    </lineage>
</organism>
<dbReference type="SUPFAM" id="SSF56300">
    <property type="entry name" value="Metallo-dependent phosphatases"/>
    <property type="match status" value="1"/>
</dbReference>
<dbReference type="GO" id="GO:0016787">
    <property type="term" value="F:hydrolase activity"/>
    <property type="evidence" value="ECO:0007669"/>
    <property type="project" value="InterPro"/>
</dbReference>
<dbReference type="AlphaFoldDB" id="A0A9P7ZJY9"/>
<dbReference type="PANTHER" id="PTHR12905:SF16">
    <property type="entry name" value="SER_THR PROTEIN PHOSPHATASE FAMILY PROTEIN (AFU_ORTHOLOGUE AFUA_1G06000)"/>
    <property type="match status" value="1"/>
</dbReference>
<comment type="caution">
    <text evidence="3">The sequence shown here is derived from an EMBL/GenBank/DDBJ whole genome shotgun (WGS) entry which is preliminary data.</text>
</comment>
<dbReference type="PANTHER" id="PTHR12905">
    <property type="entry name" value="METALLOPHOSPHOESTERASE"/>
    <property type="match status" value="1"/>
</dbReference>
<feature type="compositionally biased region" description="Basic and acidic residues" evidence="1">
    <location>
        <begin position="287"/>
        <end position="301"/>
    </location>
</feature>
<keyword evidence="4" id="KW-1185">Reference proteome</keyword>
<evidence type="ECO:0000259" key="2">
    <source>
        <dbReference type="Pfam" id="PF00149"/>
    </source>
</evidence>
<dbReference type="Proteomes" id="UP000887229">
    <property type="component" value="Unassembled WGS sequence"/>
</dbReference>
<dbReference type="GeneID" id="70288844"/>
<name>A0A9P7ZJY9_9HYPO</name>
<proteinExistence type="predicted"/>
<dbReference type="EMBL" id="MU251259">
    <property type="protein sequence ID" value="KAG9253132.1"/>
    <property type="molecule type" value="Genomic_DNA"/>
</dbReference>
<dbReference type="CDD" id="cd07379">
    <property type="entry name" value="MPP_239FB"/>
    <property type="match status" value="1"/>
</dbReference>
<dbReference type="Gene3D" id="3.60.21.10">
    <property type="match status" value="1"/>
</dbReference>
<evidence type="ECO:0000256" key="1">
    <source>
        <dbReference type="SAM" id="MobiDB-lite"/>
    </source>
</evidence>
<dbReference type="InterPro" id="IPR029052">
    <property type="entry name" value="Metallo-depent_PP-like"/>
</dbReference>
<sequence length="358" mass="39633">MAPPIFRRTRFVCISDTHNSTPKLPPGDVLIHAGDLTNQGSYSELSRAVQWLEKAPYEAKIVVAGNHDITLDKAFLAEHGAHFHNQNPQSHEDCLSLLADSPTITYLDHSSTTVRLRTGVRTTFSIFGSPYSPKRGLWAFGYDTQVTSTTNNDLPRLWDDIPLDTDIVVTHTPPRTHCDMAPDRGSTGCEALRQALWRVRPRLAICGHVHSSRGARRVSWDLTADQTPYHEICVDDWQDPSPEGSHKLSLIELSSRTANPLRNDGSHCIKTPSPPLMTANPSSTSSPREKHTHTEKSCLESDDPHSLRCGVAALHGRLGRQETCIVNAAIMKTSYPHRGGKKMNKPIVVDIGLPVWEA</sequence>
<dbReference type="Pfam" id="PF00149">
    <property type="entry name" value="Metallophos"/>
    <property type="match status" value="1"/>
</dbReference>
<dbReference type="InterPro" id="IPR004843">
    <property type="entry name" value="Calcineurin-like_PHP"/>
</dbReference>
<accession>A0A9P7ZJY9</accession>
<gene>
    <name evidence="3" type="ORF">F5Z01DRAFT_175358</name>
</gene>
<dbReference type="RefSeq" id="XP_046117056.1">
    <property type="nucleotide sequence ID" value="XM_046257941.1"/>
</dbReference>
<feature type="region of interest" description="Disordered" evidence="1">
    <location>
        <begin position="261"/>
        <end position="301"/>
    </location>
</feature>
<evidence type="ECO:0000313" key="3">
    <source>
        <dbReference type="EMBL" id="KAG9253132.1"/>
    </source>
</evidence>
<reference evidence="3" key="1">
    <citation type="journal article" date="2021" name="IMA Fungus">
        <title>Genomic characterization of three marine fungi, including Emericellopsis atlantica sp. nov. with signatures of a generalist lifestyle and marine biomass degradation.</title>
        <authorList>
            <person name="Hagestad O.C."/>
            <person name="Hou L."/>
            <person name="Andersen J.H."/>
            <person name="Hansen E.H."/>
            <person name="Altermark B."/>
            <person name="Li C."/>
            <person name="Kuhnert E."/>
            <person name="Cox R.J."/>
            <person name="Crous P.W."/>
            <person name="Spatafora J.W."/>
            <person name="Lail K."/>
            <person name="Amirebrahimi M."/>
            <person name="Lipzen A."/>
            <person name="Pangilinan J."/>
            <person name="Andreopoulos W."/>
            <person name="Hayes R.D."/>
            <person name="Ng V."/>
            <person name="Grigoriev I.V."/>
            <person name="Jackson S.A."/>
            <person name="Sutton T.D.S."/>
            <person name="Dobson A.D.W."/>
            <person name="Rama T."/>
        </authorList>
    </citation>
    <scope>NUCLEOTIDE SEQUENCE</scope>
    <source>
        <strain evidence="3">TS7</strain>
    </source>
</reference>
<protein>
    <submittedName>
        <fullName evidence="3">Metallo-dependent phosphatase-like protein</fullName>
    </submittedName>
</protein>
<feature type="domain" description="Calcineurin-like phosphoesterase" evidence="2">
    <location>
        <begin position="11"/>
        <end position="211"/>
    </location>
</feature>
<dbReference type="InterPro" id="IPR051693">
    <property type="entry name" value="UPF0046_metallophosphoest"/>
</dbReference>
<evidence type="ECO:0000313" key="4">
    <source>
        <dbReference type="Proteomes" id="UP000887229"/>
    </source>
</evidence>
<dbReference type="OrthoDB" id="630188at2759"/>